<organism evidence="1 2">
    <name type="scientific">Yersinia enterocolitica</name>
    <dbReference type="NCBI Taxonomy" id="630"/>
    <lineage>
        <taxon>Bacteria</taxon>
        <taxon>Pseudomonadati</taxon>
        <taxon>Pseudomonadota</taxon>
        <taxon>Gammaproteobacteria</taxon>
        <taxon>Enterobacterales</taxon>
        <taxon>Yersiniaceae</taxon>
        <taxon>Yersinia</taxon>
    </lineage>
</organism>
<proteinExistence type="predicted"/>
<sequence length="222" mass="23942">MKTKDKLVNGPIMLQAVSSQMAALTDLSTVLRPCNQVKVYGPAYEKVQVSVQNGMSIVNNDYLSTYDFQLDKNGGGTFQVAQKIPDSGVSLAATPVSIISIDEPQNNVTCYSTFINYKLNIGSIKLYNYTTGAVSDGITPCSIYVICDESINGVWVNVQGNAFISDTIQRLQDAFIPLNNGCAAINIADTTAETVQIRVAPSQMSNEGAINFNVTFISFPSI</sequence>
<name>A0ABM9SIQ6_YEREN</name>
<evidence type="ECO:0000313" key="1">
    <source>
        <dbReference type="EMBL" id="CNE70240.1"/>
    </source>
</evidence>
<dbReference type="RefSeq" id="WP_050128036.1">
    <property type="nucleotide sequence ID" value="NZ_CP016932.1"/>
</dbReference>
<dbReference type="EMBL" id="CPXJ01000099">
    <property type="protein sequence ID" value="CNE70240.1"/>
    <property type="molecule type" value="Genomic_DNA"/>
</dbReference>
<reference evidence="1 2" key="1">
    <citation type="submission" date="2015-03" db="EMBL/GenBank/DDBJ databases">
        <authorList>
            <consortium name="Pathogen Informatics"/>
            <person name="Murphy D."/>
        </authorList>
    </citation>
    <scope>NUCLEOTIDE SEQUENCE [LARGE SCALE GENOMIC DNA]</scope>
    <source>
        <strain evidence="1 2">IP05342</strain>
    </source>
</reference>
<dbReference type="Proteomes" id="UP000041601">
    <property type="component" value="Unassembled WGS sequence"/>
</dbReference>
<accession>A0ABM9SIQ6</accession>
<keyword evidence="2" id="KW-1185">Reference proteome</keyword>
<comment type="caution">
    <text evidence="1">The sequence shown here is derived from an EMBL/GenBank/DDBJ whole genome shotgun (WGS) entry which is preliminary data.</text>
</comment>
<protein>
    <submittedName>
        <fullName evidence="1">Uncharacterized protein</fullName>
    </submittedName>
</protein>
<gene>
    <name evidence="1" type="ORF">ERS137959_04472</name>
</gene>
<evidence type="ECO:0000313" key="2">
    <source>
        <dbReference type="Proteomes" id="UP000041601"/>
    </source>
</evidence>